<dbReference type="InterPro" id="IPR011333">
    <property type="entry name" value="SKP1/BTB/POZ_sf"/>
</dbReference>
<evidence type="ECO:0000313" key="1">
    <source>
        <dbReference type="EMBL" id="KAF7926041.1"/>
    </source>
</evidence>
<evidence type="ECO:0000313" key="2">
    <source>
        <dbReference type="Proteomes" id="UP000710849"/>
    </source>
</evidence>
<accession>A0A9P5LVC6</accession>
<dbReference type="RefSeq" id="XP_038728250.1">
    <property type="nucleotide sequence ID" value="XM_038880856.1"/>
</dbReference>
<dbReference type="GeneID" id="62153929"/>
<sequence>MNTKDRTQNTHLLGPAISRQLILRSSKKSIDYQKSVDQQLAKNQLECDHDLEENSVSIKVGQGSNITEFIVPKRPLCSKISFFDAMFNHEWLETSTQSCTLPDDDPEAFSILMHWVFDVTHDAPVTFTVEGLPIHSKPFMDPAIMADKYLVDDLPDIIETRLVQKDMTRLNDPSHGLPTAPWYRLALELLPRASILRRYFGSLNESGYKFIYRNGILVEPKTLEVTIEILREWAETCAGRKDISQELEKFRTFRYARDRHSSGRICPSLSWIFRGLCDYRDFFFCSAFMLDEDILRHFRRTEPRMSQIGYLHMHIHR</sequence>
<evidence type="ECO:0008006" key="3">
    <source>
        <dbReference type="Google" id="ProtNLM"/>
    </source>
</evidence>
<dbReference type="AlphaFoldDB" id="A0A9P5LVC6"/>
<protein>
    <recommendedName>
        <fullName evidence="3">BTB domain-containing protein</fullName>
    </recommendedName>
</protein>
<keyword evidence="2" id="KW-1185">Reference proteome</keyword>
<proteinExistence type="predicted"/>
<gene>
    <name evidence="1" type="ORF">EAE97_010341</name>
</gene>
<dbReference type="Proteomes" id="UP000710849">
    <property type="component" value="Unassembled WGS sequence"/>
</dbReference>
<dbReference type="EMBL" id="RCSW01000027">
    <property type="protein sequence ID" value="KAF7926041.1"/>
    <property type="molecule type" value="Genomic_DNA"/>
</dbReference>
<dbReference type="SUPFAM" id="SSF54695">
    <property type="entry name" value="POZ domain"/>
    <property type="match status" value="1"/>
</dbReference>
<organism evidence="1 2">
    <name type="scientific">Botrytis byssoidea</name>
    <dbReference type="NCBI Taxonomy" id="139641"/>
    <lineage>
        <taxon>Eukaryota</taxon>
        <taxon>Fungi</taxon>
        <taxon>Dikarya</taxon>
        <taxon>Ascomycota</taxon>
        <taxon>Pezizomycotina</taxon>
        <taxon>Leotiomycetes</taxon>
        <taxon>Helotiales</taxon>
        <taxon>Sclerotiniaceae</taxon>
        <taxon>Botrytis</taxon>
    </lineage>
</organism>
<reference evidence="1 2" key="1">
    <citation type="journal article" date="2020" name="Genome Biol. Evol.">
        <title>Comparative genomics of Sclerotiniaceae.</title>
        <authorList>
            <person name="Valero Jimenez C.A."/>
            <person name="Steentjes M."/>
            <person name="Scholten O.E."/>
            <person name="Van Kan J.A.L."/>
        </authorList>
    </citation>
    <scope>NUCLEOTIDE SEQUENCE [LARGE SCALE GENOMIC DNA]</scope>
    <source>
        <strain evidence="1 2">MUCL 94</strain>
    </source>
</reference>
<dbReference type="CDD" id="cd18186">
    <property type="entry name" value="BTB_POZ_ZBTB_KLHL-like"/>
    <property type="match status" value="1"/>
</dbReference>
<dbReference type="Gene3D" id="3.30.710.10">
    <property type="entry name" value="Potassium Channel Kv1.1, Chain A"/>
    <property type="match status" value="1"/>
</dbReference>
<comment type="caution">
    <text evidence="1">The sequence shown here is derived from an EMBL/GenBank/DDBJ whole genome shotgun (WGS) entry which is preliminary data.</text>
</comment>
<name>A0A9P5LVC6_9HELO</name>
<dbReference type="PANTHER" id="PTHR47843">
    <property type="entry name" value="BTB DOMAIN-CONTAINING PROTEIN-RELATED"/>
    <property type="match status" value="1"/>
</dbReference>